<feature type="domain" description="Major facilitator superfamily (MFS) profile" evidence="8">
    <location>
        <begin position="22"/>
        <end position="462"/>
    </location>
</feature>
<feature type="transmembrane region" description="Helical" evidence="7">
    <location>
        <begin position="209"/>
        <end position="230"/>
    </location>
</feature>
<dbReference type="RefSeq" id="WP_020514997.1">
    <property type="nucleotide sequence ID" value="NZ_JBIAZU010000006.1"/>
</dbReference>
<feature type="transmembrane region" description="Helical" evidence="7">
    <location>
        <begin position="277"/>
        <end position="299"/>
    </location>
</feature>
<dbReference type="InterPro" id="IPR004638">
    <property type="entry name" value="EmrB-like"/>
</dbReference>
<sequence length="462" mass="47429">MSRPTVLSTPPVTESAALSPLLLPTVLTGVFITILDFFIVNVAIPTIRADLGAGSAAIEWIVAGYGLAYGSGLVLGGRLGDLFGRRRVYAAGLLLFTLASLACGLAGSPGALITARVVQGLAAALLTPQVLAVIRTAYTGARQARAINRYALTMGLAAVFGQLVGGALIEADLAGSGWRACFLINVPIGIAAFALTLRHVPESRPGGTRLDLGGAGLITLGLVALLLPLIEGREQGWPAWTWVSLAASVALLLLYARRSHPTPLIDPGLFRERAVTVGLLAQLAFTMTMGAYFLIFALWVQQGRGLDALHAGLLFAPIGAGYLAASLLAPRFTRRFERQTIALGAVLRAAALTLLLALVAAGAPLGAIVPVLAVDGFGMGLALAPIMGTVLARVTPHHAGQAAGVLTTTQQVGNALGVGIIGVIFFGALGGGPAHAFQHGLIYLAAASLGLAAIVQLLPTRR</sequence>
<evidence type="ECO:0000313" key="9">
    <source>
        <dbReference type="EMBL" id="MFF5294194.1"/>
    </source>
</evidence>
<dbReference type="PROSITE" id="PS50850">
    <property type="entry name" value="MFS"/>
    <property type="match status" value="1"/>
</dbReference>
<evidence type="ECO:0000256" key="1">
    <source>
        <dbReference type="ARBA" id="ARBA00004651"/>
    </source>
</evidence>
<dbReference type="Pfam" id="PF07690">
    <property type="entry name" value="MFS_1"/>
    <property type="match status" value="1"/>
</dbReference>
<comment type="subcellular location">
    <subcellularLocation>
        <location evidence="1">Cell membrane</location>
        <topology evidence="1">Multi-pass membrane protein</topology>
    </subcellularLocation>
</comment>
<feature type="transmembrane region" description="Helical" evidence="7">
    <location>
        <begin position="113"/>
        <end position="138"/>
    </location>
</feature>
<feature type="transmembrane region" description="Helical" evidence="7">
    <location>
        <begin position="412"/>
        <end position="434"/>
    </location>
</feature>
<dbReference type="InterPro" id="IPR011701">
    <property type="entry name" value="MFS"/>
</dbReference>
<dbReference type="Gene3D" id="1.20.1250.20">
    <property type="entry name" value="MFS general substrate transporter like domains"/>
    <property type="match status" value="1"/>
</dbReference>
<feature type="transmembrane region" description="Helical" evidence="7">
    <location>
        <begin position="341"/>
        <end position="361"/>
    </location>
</feature>
<feature type="transmembrane region" description="Helical" evidence="7">
    <location>
        <begin position="56"/>
        <end position="76"/>
    </location>
</feature>
<organism evidence="9 10">
    <name type="scientific">Paractinoplanes globisporus</name>
    <dbReference type="NCBI Taxonomy" id="113565"/>
    <lineage>
        <taxon>Bacteria</taxon>
        <taxon>Bacillati</taxon>
        <taxon>Actinomycetota</taxon>
        <taxon>Actinomycetes</taxon>
        <taxon>Micromonosporales</taxon>
        <taxon>Micromonosporaceae</taxon>
        <taxon>Paractinoplanes</taxon>
    </lineage>
</organism>
<evidence type="ECO:0000259" key="8">
    <source>
        <dbReference type="PROSITE" id="PS50850"/>
    </source>
</evidence>
<feature type="transmembrane region" description="Helical" evidence="7">
    <location>
        <begin position="88"/>
        <end position="107"/>
    </location>
</feature>
<feature type="transmembrane region" description="Helical" evidence="7">
    <location>
        <begin position="311"/>
        <end position="329"/>
    </location>
</feature>
<gene>
    <name evidence="9" type="ORF">ACFY35_32565</name>
</gene>
<feature type="transmembrane region" description="Helical" evidence="7">
    <location>
        <begin position="177"/>
        <end position="197"/>
    </location>
</feature>
<accession>A0ABW6WNK4</accession>
<dbReference type="PANTHER" id="PTHR42718:SF39">
    <property type="entry name" value="ACTINORHODIN TRANSPORTER-RELATED"/>
    <property type="match status" value="1"/>
</dbReference>
<evidence type="ECO:0000256" key="7">
    <source>
        <dbReference type="SAM" id="Phobius"/>
    </source>
</evidence>
<evidence type="ECO:0000256" key="2">
    <source>
        <dbReference type="ARBA" id="ARBA00022448"/>
    </source>
</evidence>
<keyword evidence="3" id="KW-1003">Cell membrane</keyword>
<dbReference type="InterPro" id="IPR036259">
    <property type="entry name" value="MFS_trans_sf"/>
</dbReference>
<dbReference type="PANTHER" id="PTHR42718">
    <property type="entry name" value="MAJOR FACILITATOR SUPERFAMILY MULTIDRUG TRANSPORTER MFSC"/>
    <property type="match status" value="1"/>
</dbReference>
<dbReference type="Proteomes" id="UP001602245">
    <property type="component" value="Unassembled WGS sequence"/>
</dbReference>
<feature type="transmembrane region" description="Helical" evidence="7">
    <location>
        <begin position="236"/>
        <end position="256"/>
    </location>
</feature>
<keyword evidence="6 7" id="KW-0472">Membrane</keyword>
<dbReference type="SUPFAM" id="SSF103473">
    <property type="entry name" value="MFS general substrate transporter"/>
    <property type="match status" value="1"/>
</dbReference>
<feature type="transmembrane region" description="Helical" evidence="7">
    <location>
        <begin position="150"/>
        <end position="171"/>
    </location>
</feature>
<evidence type="ECO:0000256" key="4">
    <source>
        <dbReference type="ARBA" id="ARBA00022692"/>
    </source>
</evidence>
<evidence type="ECO:0000256" key="3">
    <source>
        <dbReference type="ARBA" id="ARBA00022475"/>
    </source>
</evidence>
<evidence type="ECO:0000256" key="6">
    <source>
        <dbReference type="ARBA" id="ARBA00023136"/>
    </source>
</evidence>
<protein>
    <submittedName>
        <fullName evidence="9">MFS transporter</fullName>
    </submittedName>
</protein>
<dbReference type="EMBL" id="JBIAZU010000006">
    <property type="protein sequence ID" value="MFF5294194.1"/>
    <property type="molecule type" value="Genomic_DNA"/>
</dbReference>
<reference evidence="9 10" key="1">
    <citation type="submission" date="2024-10" db="EMBL/GenBank/DDBJ databases">
        <title>The Natural Products Discovery Center: Release of the First 8490 Sequenced Strains for Exploring Actinobacteria Biosynthetic Diversity.</title>
        <authorList>
            <person name="Kalkreuter E."/>
            <person name="Kautsar S.A."/>
            <person name="Yang D."/>
            <person name="Bader C.D."/>
            <person name="Teijaro C.N."/>
            <person name="Fluegel L."/>
            <person name="Davis C.M."/>
            <person name="Simpson J.R."/>
            <person name="Lauterbach L."/>
            <person name="Steele A.D."/>
            <person name="Gui C."/>
            <person name="Meng S."/>
            <person name="Li G."/>
            <person name="Viehrig K."/>
            <person name="Ye F."/>
            <person name="Su P."/>
            <person name="Kiefer A.F."/>
            <person name="Nichols A."/>
            <person name="Cepeda A.J."/>
            <person name="Yan W."/>
            <person name="Fan B."/>
            <person name="Jiang Y."/>
            <person name="Adhikari A."/>
            <person name="Zheng C.-J."/>
            <person name="Schuster L."/>
            <person name="Cowan T.M."/>
            <person name="Smanski M.J."/>
            <person name="Chevrette M.G."/>
            <person name="De Carvalho L.P.S."/>
            <person name="Shen B."/>
        </authorList>
    </citation>
    <scope>NUCLEOTIDE SEQUENCE [LARGE SCALE GENOMIC DNA]</scope>
    <source>
        <strain evidence="9 10">NPDC000087</strain>
    </source>
</reference>
<feature type="transmembrane region" description="Helical" evidence="7">
    <location>
        <begin position="440"/>
        <end position="458"/>
    </location>
</feature>
<proteinExistence type="predicted"/>
<keyword evidence="2" id="KW-0813">Transport</keyword>
<keyword evidence="5 7" id="KW-1133">Transmembrane helix</keyword>
<dbReference type="NCBIfam" id="TIGR00711">
    <property type="entry name" value="efflux_EmrB"/>
    <property type="match status" value="1"/>
</dbReference>
<feature type="transmembrane region" description="Helical" evidence="7">
    <location>
        <begin position="21"/>
        <end position="44"/>
    </location>
</feature>
<keyword evidence="4 7" id="KW-0812">Transmembrane</keyword>
<evidence type="ECO:0000256" key="5">
    <source>
        <dbReference type="ARBA" id="ARBA00022989"/>
    </source>
</evidence>
<keyword evidence="10" id="KW-1185">Reference proteome</keyword>
<feature type="transmembrane region" description="Helical" evidence="7">
    <location>
        <begin position="367"/>
        <end position="391"/>
    </location>
</feature>
<name>A0ABW6WNK4_9ACTN</name>
<evidence type="ECO:0000313" key="10">
    <source>
        <dbReference type="Proteomes" id="UP001602245"/>
    </source>
</evidence>
<dbReference type="InterPro" id="IPR020846">
    <property type="entry name" value="MFS_dom"/>
</dbReference>
<dbReference type="Gene3D" id="1.20.1720.10">
    <property type="entry name" value="Multidrug resistance protein D"/>
    <property type="match status" value="1"/>
</dbReference>
<comment type="caution">
    <text evidence="9">The sequence shown here is derived from an EMBL/GenBank/DDBJ whole genome shotgun (WGS) entry which is preliminary data.</text>
</comment>
<dbReference type="CDD" id="cd17321">
    <property type="entry name" value="MFS_MMR_MDR_like"/>
    <property type="match status" value="1"/>
</dbReference>